<dbReference type="InterPro" id="IPR008628">
    <property type="entry name" value="GPP34-like"/>
</dbReference>
<accession>A0A917F595</accession>
<protein>
    <recommendedName>
        <fullName evidence="7">GPP34 family phosphoprotein</fullName>
    </recommendedName>
</protein>
<evidence type="ECO:0000256" key="2">
    <source>
        <dbReference type="ARBA" id="ARBA00023034"/>
    </source>
</evidence>
<dbReference type="GO" id="GO:0070273">
    <property type="term" value="F:phosphatidylinositol-4-phosphate binding"/>
    <property type="evidence" value="ECO:0007669"/>
    <property type="project" value="InterPro"/>
</dbReference>
<dbReference type="GO" id="GO:0012505">
    <property type="term" value="C:endomembrane system"/>
    <property type="evidence" value="ECO:0007669"/>
    <property type="project" value="UniProtKB-ARBA"/>
</dbReference>
<dbReference type="Gene3D" id="1.10.3630.10">
    <property type="entry name" value="yeast vps74-n-term truncation variant domain like"/>
    <property type="match status" value="1"/>
</dbReference>
<organism evidence="5 6">
    <name type="scientific">Marmoricola endophyticus</name>
    <dbReference type="NCBI Taxonomy" id="2040280"/>
    <lineage>
        <taxon>Bacteria</taxon>
        <taxon>Bacillati</taxon>
        <taxon>Actinomycetota</taxon>
        <taxon>Actinomycetes</taxon>
        <taxon>Propionibacteriales</taxon>
        <taxon>Nocardioidaceae</taxon>
        <taxon>Marmoricola</taxon>
    </lineage>
</organism>
<name>A0A917F595_9ACTN</name>
<dbReference type="InterPro" id="IPR038261">
    <property type="entry name" value="GPP34-like_sf"/>
</dbReference>
<dbReference type="Proteomes" id="UP000649179">
    <property type="component" value="Unassembled WGS sequence"/>
</dbReference>
<evidence type="ECO:0008006" key="7">
    <source>
        <dbReference type="Google" id="ProtNLM"/>
    </source>
</evidence>
<keyword evidence="3" id="KW-0446">Lipid-binding</keyword>
<keyword evidence="4" id="KW-0472">Membrane</keyword>
<evidence type="ECO:0000256" key="3">
    <source>
        <dbReference type="ARBA" id="ARBA00023121"/>
    </source>
</evidence>
<evidence type="ECO:0000256" key="4">
    <source>
        <dbReference type="ARBA" id="ARBA00023136"/>
    </source>
</evidence>
<proteinExistence type="predicted"/>
<gene>
    <name evidence="5" type="ORF">GCM10011519_18290</name>
</gene>
<evidence type="ECO:0000313" key="6">
    <source>
        <dbReference type="Proteomes" id="UP000649179"/>
    </source>
</evidence>
<evidence type="ECO:0000313" key="5">
    <source>
        <dbReference type="EMBL" id="GGF44805.1"/>
    </source>
</evidence>
<dbReference type="EMBL" id="BMKQ01000001">
    <property type="protein sequence ID" value="GGF44805.1"/>
    <property type="molecule type" value="Genomic_DNA"/>
</dbReference>
<dbReference type="AlphaFoldDB" id="A0A917F595"/>
<sequence length="138" mass="14542">MLIAEDLLLLLLDDESGRPAKASHLPVALGGALLVDLVLAEAVQLEPKQGLLGSATVRTTGTAVEDPLLGGALAVVEEKARSPKALVERLGKGSKERVAERLADRGLVEKHEGKVLGLFPTRRGQPPMRRTSRACAAP</sequence>
<keyword evidence="2" id="KW-0333">Golgi apparatus</keyword>
<comment type="caution">
    <text evidence="5">The sequence shown here is derived from an EMBL/GenBank/DDBJ whole genome shotgun (WGS) entry which is preliminary data.</text>
</comment>
<comment type="subcellular location">
    <subcellularLocation>
        <location evidence="1">Golgi apparatus membrane</location>
        <topology evidence="1">Peripheral membrane protein</topology>
        <orientation evidence="1">Cytoplasmic side</orientation>
    </subcellularLocation>
</comment>
<reference evidence="5" key="1">
    <citation type="journal article" date="2014" name="Int. J. Syst. Evol. Microbiol.">
        <title>Complete genome sequence of Corynebacterium casei LMG S-19264T (=DSM 44701T), isolated from a smear-ripened cheese.</title>
        <authorList>
            <consortium name="US DOE Joint Genome Institute (JGI-PGF)"/>
            <person name="Walter F."/>
            <person name="Albersmeier A."/>
            <person name="Kalinowski J."/>
            <person name="Ruckert C."/>
        </authorList>
    </citation>
    <scope>NUCLEOTIDE SEQUENCE</scope>
    <source>
        <strain evidence="5">CGMCC 1.16067</strain>
    </source>
</reference>
<dbReference type="Pfam" id="PF05719">
    <property type="entry name" value="GPP34"/>
    <property type="match status" value="1"/>
</dbReference>
<dbReference type="GO" id="GO:0005737">
    <property type="term" value="C:cytoplasm"/>
    <property type="evidence" value="ECO:0007669"/>
    <property type="project" value="UniProtKB-ARBA"/>
</dbReference>
<reference evidence="5" key="2">
    <citation type="submission" date="2020-09" db="EMBL/GenBank/DDBJ databases">
        <authorList>
            <person name="Sun Q."/>
            <person name="Zhou Y."/>
        </authorList>
    </citation>
    <scope>NUCLEOTIDE SEQUENCE</scope>
    <source>
        <strain evidence="5">CGMCC 1.16067</strain>
    </source>
</reference>
<keyword evidence="6" id="KW-1185">Reference proteome</keyword>
<evidence type="ECO:0000256" key="1">
    <source>
        <dbReference type="ARBA" id="ARBA00004255"/>
    </source>
</evidence>